<dbReference type="STRING" id="1629.IV50_GL001314"/>
<keyword evidence="2" id="KW-0547">Nucleotide-binding</keyword>
<dbReference type="EC" id="3.1.-.-" evidence="2"/>
<keyword evidence="2" id="KW-0378">Hydrolase</keyword>
<keyword evidence="2" id="KW-0067">ATP-binding</keyword>
<proteinExistence type="predicted"/>
<sequence length="142" mass="16475">MSRLAWYYMNDDPLYHAANVSKDAMVMLVQRLLRQNQDQLQLYQSMLNKPGFVSQFTDQLLELRQSGLQQHDLEAIQGNLKNAQTLVYKLHDLTLIGDQLDAILAERGQYLNSDLLLALKVYLNTDKADLSHHQFLLIDMRK</sequence>
<evidence type="ECO:0000313" key="3">
    <source>
        <dbReference type="Proteomes" id="UP000254621"/>
    </source>
</evidence>
<accession>A0A380P6P3</accession>
<protein>
    <submittedName>
        <fullName evidence="2">ATP-dependent helicase/deoxyribonuclease subunit B</fullName>
        <ecNumber evidence="2">3.1.-.-</ecNumber>
    </submittedName>
</protein>
<dbReference type="AlphaFoldDB" id="A0A380P6P3"/>
<dbReference type="InterPro" id="IPR049035">
    <property type="entry name" value="ADDB_N"/>
</dbReference>
<name>A0A380P6P3_WEIVI</name>
<dbReference type="EMBL" id="UHIV01000005">
    <property type="protein sequence ID" value="SUP60881.1"/>
    <property type="molecule type" value="Genomic_DNA"/>
</dbReference>
<dbReference type="Proteomes" id="UP000254621">
    <property type="component" value="Unassembled WGS sequence"/>
</dbReference>
<organism evidence="2 3">
    <name type="scientific">Weissella viridescens</name>
    <name type="common">Lactobacillus viridescens</name>
    <dbReference type="NCBI Taxonomy" id="1629"/>
    <lineage>
        <taxon>Bacteria</taxon>
        <taxon>Bacillati</taxon>
        <taxon>Bacillota</taxon>
        <taxon>Bacilli</taxon>
        <taxon>Lactobacillales</taxon>
        <taxon>Lactobacillaceae</taxon>
        <taxon>Weissella</taxon>
    </lineage>
</organism>
<dbReference type="GO" id="GO:0016787">
    <property type="term" value="F:hydrolase activity"/>
    <property type="evidence" value="ECO:0007669"/>
    <property type="project" value="UniProtKB-KW"/>
</dbReference>
<feature type="domain" description="ATP-dependent helicase/deoxyribonuclease subunit B N-terminal" evidence="1">
    <location>
        <begin position="2"/>
        <end position="114"/>
    </location>
</feature>
<evidence type="ECO:0000259" key="1">
    <source>
        <dbReference type="Pfam" id="PF21445"/>
    </source>
</evidence>
<evidence type="ECO:0000313" key="2">
    <source>
        <dbReference type="EMBL" id="SUP60881.1"/>
    </source>
</evidence>
<keyword evidence="2" id="KW-0347">Helicase</keyword>
<dbReference type="Pfam" id="PF21445">
    <property type="entry name" value="ADDB_N"/>
    <property type="match status" value="1"/>
</dbReference>
<reference evidence="2 3" key="1">
    <citation type="submission" date="2018-06" db="EMBL/GenBank/DDBJ databases">
        <authorList>
            <consortium name="Pathogen Informatics"/>
            <person name="Doyle S."/>
        </authorList>
    </citation>
    <scope>NUCLEOTIDE SEQUENCE [LARGE SCALE GENOMIC DNA]</scope>
    <source>
        <strain evidence="2 3">NCTC13645</strain>
    </source>
</reference>
<dbReference type="GO" id="GO:0004386">
    <property type="term" value="F:helicase activity"/>
    <property type="evidence" value="ECO:0007669"/>
    <property type="project" value="UniProtKB-KW"/>
</dbReference>
<gene>
    <name evidence="2" type="primary">addB_1</name>
    <name evidence="2" type="ORF">NCTC13645_02002</name>
</gene>